<accession>A0AAD8QVF3</accession>
<feature type="domain" description="GH3 middle" evidence="1">
    <location>
        <begin position="92"/>
        <end position="123"/>
    </location>
</feature>
<protein>
    <recommendedName>
        <fullName evidence="1">GH3 middle domain-containing protein</fullName>
    </recommendedName>
</protein>
<dbReference type="Proteomes" id="UP001231189">
    <property type="component" value="Unassembled WGS sequence"/>
</dbReference>
<proteinExistence type="predicted"/>
<reference evidence="2" key="1">
    <citation type="submission" date="2023-07" db="EMBL/GenBank/DDBJ databases">
        <title>A chromosome-level genome assembly of Lolium multiflorum.</title>
        <authorList>
            <person name="Chen Y."/>
            <person name="Copetti D."/>
            <person name="Kolliker R."/>
            <person name="Studer B."/>
        </authorList>
    </citation>
    <scope>NUCLEOTIDE SEQUENCE</scope>
    <source>
        <strain evidence="2">02402/16</strain>
        <tissue evidence="2">Leaf</tissue>
    </source>
</reference>
<dbReference type="Pfam" id="PF23571">
    <property type="entry name" value="GH3_M"/>
    <property type="match status" value="1"/>
</dbReference>
<dbReference type="EMBL" id="JAUUTY010000007">
    <property type="protein sequence ID" value="KAK1608921.1"/>
    <property type="molecule type" value="Genomic_DNA"/>
</dbReference>
<evidence type="ECO:0000259" key="1">
    <source>
        <dbReference type="Pfam" id="PF23571"/>
    </source>
</evidence>
<evidence type="ECO:0000313" key="2">
    <source>
        <dbReference type="EMBL" id="KAK1608921.1"/>
    </source>
</evidence>
<dbReference type="AlphaFoldDB" id="A0AAD8QVF3"/>
<dbReference type="InterPro" id="IPR055377">
    <property type="entry name" value="GH3_M"/>
</dbReference>
<name>A0AAD8QVF3_LOLMU</name>
<organism evidence="2 3">
    <name type="scientific">Lolium multiflorum</name>
    <name type="common">Italian ryegrass</name>
    <name type="synonym">Lolium perenne subsp. multiflorum</name>
    <dbReference type="NCBI Taxonomy" id="4521"/>
    <lineage>
        <taxon>Eukaryota</taxon>
        <taxon>Viridiplantae</taxon>
        <taxon>Streptophyta</taxon>
        <taxon>Embryophyta</taxon>
        <taxon>Tracheophyta</taxon>
        <taxon>Spermatophyta</taxon>
        <taxon>Magnoliopsida</taxon>
        <taxon>Liliopsida</taxon>
        <taxon>Poales</taxon>
        <taxon>Poaceae</taxon>
        <taxon>BOP clade</taxon>
        <taxon>Pooideae</taxon>
        <taxon>Poodae</taxon>
        <taxon>Poeae</taxon>
        <taxon>Poeae Chloroplast Group 2 (Poeae type)</taxon>
        <taxon>Loliodinae</taxon>
        <taxon>Loliinae</taxon>
        <taxon>Lolium</taxon>
    </lineage>
</organism>
<gene>
    <name evidence="2" type="ORF">QYE76_032594</name>
</gene>
<sequence>MTLNRALILNESVSACFYLGADKVDVHRAKVGGDGRVGDVDVEVDANEPDAIKARSRRCCRRRHGYPDADDRTWHGRSDMARSDLSWGGEARREYKLVIITDAGLNRYHVRDILRVTGFHKTTAWLLSIDSMSDKIDKIDEAELDCVVERASMNQWMNHIRSYHTASITSQVAVPSSACPSRV</sequence>
<keyword evidence="3" id="KW-1185">Reference proteome</keyword>
<comment type="caution">
    <text evidence="2">The sequence shown here is derived from an EMBL/GenBank/DDBJ whole genome shotgun (WGS) entry which is preliminary data.</text>
</comment>
<evidence type="ECO:0000313" key="3">
    <source>
        <dbReference type="Proteomes" id="UP001231189"/>
    </source>
</evidence>